<dbReference type="InterPro" id="IPR018148">
    <property type="entry name" value="Methylglyoxal_synth_AS"/>
</dbReference>
<evidence type="ECO:0000259" key="3">
    <source>
        <dbReference type="PROSITE" id="PS51855"/>
    </source>
</evidence>
<comment type="caution">
    <text evidence="4">The sequence shown here is derived from an EMBL/GenBank/DDBJ whole genome shotgun (WGS) entry which is preliminary data.</text>
</comment>
<evidence type="ECO:0000313" key="4">
    <source>
        <dbReference type="EMBL" id="PSR20965.1"/>
    </source>
</evidence>
<evidence type="ECO:0000256" key="2">
    <source>
        <dbReference type="PIRSR" id="PIRSR006614-1"/>
    </source>
</evidence>
<dbReference type="PIRSF" id="PIRSF006614">
    <property type="entry name" value="Methylglyox_syn"/>
    <property type="match status" value="1"/>
</dbReference>
<dbReference type="PANTHER" id="PTHR30492:SF0">
    <property type="entry name" value="METHYLGLYOXAL SYNTHASE"/>
    <property type="match status" value="1"/>
</dbReference>
<comment type="function">
    <text evidence="1">Catalyzes the formation of methylglyoxal from dihydroxyacetone phosphate.</text>
</comment>
<protein>
    <recommendedName>
        <fullName evidence="1">Methylglyoxal synthase</fullName>
        <shortName evidence="1">MGS</shortName>
        <ecNumber evidence="1">4.2.3.3</ecNumber>
    </recommendedName>
</protein>
<keyword evidence="1" id="KW-0456">Lyase</keyword>
<feature type="domain" description="MGS-like" evidence="3">
    <location>
        <begin position="1"/>
        <end position="120"/>
    </location>
</feature>
<feature type="binding site" evidence="1">
    <location>
        <position position="8"/>
    </location>
    <ligand>
        <name>substrate</name>
    </ligand>
</feature>
<sequence length="120" mass="13442">MRIGLIAHDTKKDLLVAFVDRHRERFSIHELYATGHTGQRVADRTNLPVHCLLSGPLGGDQQMGSRIAEGLIDMLFFFRDPLFAHPHEPDVSALLRLCDVREIPVATNPKTAEGLIYLLS</sequence>
<dbReference type="InterPro" id="IPR011607">
    <property type="entry name" value="MGS-like_dom"/>
</dbReference>
<organism evidence="4 5">
    <name type="scientific">Sulfobacillus acidophilus</name>
    <dbReference type="NCBI Taxonomy" id="53633"/>
    <lineage>
        <taxon>Bacteria</taxon>
        <taxon>Bacillati</taxon>
        <taxon>Bacillota</taxon>
        <taxon>Clostridia</taxon>
        <taxon>Eubacteriales</taxon>
        <taxon>Clostridiales Family XVII. Incertae Sedis</taxon>
        <taxon>Sulfobacillus</taxon>
    </lineage>
</organism>
<dbReference type="Gene3D" id="3.40.50.1380">
    <property type="entry name" value="Methylglyoxal synthase-like domain"/>
    <property type="match status" value="1"/>
</dbReference>
<dbReference type="PANTHER" id="PTHR30492">
    <property type="entry name" value="METHYLGLYOXAL SYNTHASE"/>
    <property type="match status" value="1"/>
</dbReference>
<dbReference type="Pfam" id="PF02142">
    <property type="entry name" value="MGS"/>
    <property type="match status" value="1"/>
</dbReference>
<proteinExistence type="inferred from homology"/>
<dbReference type="PROSITE" id="PS01335">
    <property type="entry name" value="METHYLGLYOXAL_SYNTH"/>
    <property type="match status" value="1"/>
</dbReference>
<comment type="similarity">
    <text evidence="1">Belongs to the methylglyoxal synthase family.</text>
</comment>
<dbReference type="EMBL" id="PXYV01000046">
    <property type="protein sequence ID" value="PSR20965.1"/>
    <property type="molecule type" value="Genomic_DNA"/>
</dbReference>
<dbReference type="HAMAP" id="MF_00549">
    <property type="entry name" value="Methylglyoxal_synth"/>
    <property type="match status" value="1"/>
</dbReference>
<dbReference type="GO" id="GO:0005829">
    <property type="term" value="C:cytosol"/>
    <property type="evidence" value="ECO:0007669"/>
    <property type="project" value="TreeGrafter"/>
</dbReference>
<dbReference type="Proteomes" id="UP000241848">
    <property type="component" value="Unassembled WGS sequence"/>
</dbReference>
<dbReference type="GO" id="GO:0019242">
    <property type="term" value="P:methylglyoxal biosynthetic process"/>
    <property type="evidence" value="ECO:0007669"/>
    <property type="project" value="UniProtKB-UniRule"/>
</dbReference>
<dbReference type="InterPro" id="IPR004363">
    <property type="entry name" value="Methylgl_synth"/>
</dbReference>
<feature type="binding site" evidence="1">
    <location>
        <position position="87"/>
    </location>
    <ligand>
        <name>substrate</name>
    </ligand>
</feature>
<dbReference type="GO" id="GO:0008929">
    <property type="term" value="F:methylglyoxal synthase activity"/>
    <property type="evidence" value="ECO:0007669"/>
    <property type="project" value="UniProtKB-UniRule"/>
</dbReference>
<feature type="active site" description="Proton donor/acceptor" evidence="1 2">
    <location>
        <position position="60"/>
    </location>
</feature>
<dbReference type="InterPro" id="IPR036914">
    <property type="entry name" value="MGS-like_dom_sf"/>
</dbReference>
<dbReference type="AlphaFoldDB" id="A0A2T2WFE5"/>
<reference evidence="4 5" key="1">
    <citation type="journal article" date="2014" name="BMC Genomics">
        <title>Comparison of environmental and isolate Sulfobacillus genomes reveals diverse carbon, sulfur, nitrogen, and hydrogen metabolisms.</title>
        <authorList>
            <person name="Justice N.B."/>
            <person name="Norman A."/>
            <person name="Brown C.T."/>
            <person name="Singh A."/>
            <person name="Thomas B.C."/>
            <person name="Banfield J.F."/>
        </authorList>
    </citation>
    <scope>NUCLEOTIDE SEQUENCE [LARGE SCALE GENOMIC DNA]</scope>
    <source>
        <strain evidence="4">AMDSBA3</strain>
    </source>
</reference>
<gene>
    <name evidence="1" type="primary">mgsA</name>
    <name evidence="4" type="ORF">C7B45_12780</name>
</gene>
<dbReference type="EC" id="4.2.3.3" evidence="1"/>
<dbReference type="NCBIfam" id="NF003559">
    <property type="entry name" value="PRK05234.1"/>
    <property type="match status" value="1"/>
</dbReference>
<dbReference type="SMART" id="SM00851">
    <property type="entry name" value="MGS"/>
    <property type="match status" value="1"/>
</dbReference>
<feature type="binding site" evidence="1">
    <location>
        <begin position="54"/>
        <end position="55"/>
    </location>
    <ligand>
        <name>substrate</name>
    </ligand>
</feature>
<comment type="catalytic activity">
    <reaction evidence="1">
        <text>dihydroxyacetone phosphate = methylglyoxal + phosphate</text>
        <dbReference type="Rhea" id="RHEA:17937"/>
        <dbReference type="ChEBI" id="CHEBI:17158"/>
        <dbReference type="ChEBI" id="CHEBI:43474"/>
        <dbReference type="ChEBI" id="CHEBI:57642"/>
        <dbReference type="EC" id="4.2.3.3"/>
    </reaction>
</comment>
<feature type="binding site" evidence="1">
    <location>
        <position position="12"/>
    </location>
    <ligand>
        <name>substrate</name>
    </ligand>
</feature>
<comment type="caution">
    <text evidence="1">Lacks conserved residue(s) required for the propagation of feature annotation.</text>
</comment>
<dbReference type="PROSITE" id="PS51855">
    <property type="entry name" value="MGS"/>
    <property type="match status" value="1"/>
</dbReference>
<accession>A0A2T2WFE5</accession>
<evidence type="ECO:0000313" key="5">
    <source>
        <dbReference type="Proteomes" id="UP000241848"/>
    </source>
</evidence>
<dbReference type="NCBIfam" id="TIGR00160">
    <property type="entry name" value="MGSA"/>
    <property type="match status" value="1"/>
</dbReference>
<dbReference type="CDD" id="cd01422">
    <property type="entry name" value="MGS"/>
    <property type="match status" value="1"/>
</dbReference>
<evidence type="ECO:0000256" key="1">
    <source>
        <dbReference type="HAMAP-Rule" id="MF_00549"/>
    </source>
</evidence>
<dbReference type="SUPFAM" id="SSF52335">
    <property type="entry name" value="Methylglyoxal synthase-like"/>
    <property type="match status" value="1"/>
</dbReference>
<name>A0A2T2WFE5_9FIRM</name>